<gene>
    <name evidence="1" type="ORF">HCN08_21075</name>
</gene>
<comment type="caution">
    <text evidence="1">The sequence shown here is derived from an EMBL/GenBank/DDBJ whole genome shotgun (WGS) entry which is preliminary data.</text>
</comment>
<proteinExistence type="predicted"/>
<sequence>MKPMVPTSEPAISDDALNDLVSAIKEDPVGVVTGVMTRVVASRSDANNCMMGGWTA</sequence>
<evidence type="ECO:0000313" key="1">
    <source>
        <dbReference type="EMBL" id="NJP45881.1"/>
    </source>
</evidence>
<dbReference type="RefSeq" id="WP_167984747.1">
    <property type="nucleotide sequence ID" value="NZ_JAATEJ010000018.1"/>
</dbReference>
<dbReference type="Proteomes" id="UP000734511">
    <property type="component" value="Unassembled WGS sequence"/>
</dbReference>
<dbReference type="EMBL" id="JAATEJ010000018">
    <property type="protein sequence ID" value="NJP45881.1"/>
    <property type="molecule type" value="Genomic_DNA"/>
</dbReference>
<evidence type="ECO:0000313" key="2">
    <source>
        <dbReference type="Proteomes" id="UP000734511"/>
    </source>
</evidence>
<protein>
    <submittedName>
        <fullName evidence="1">Uncharacterized protein</fullName>
    </submittedName>
</protein>
<keyword evidence="2" id="KW-1185">Reference proteome</keyword>
<name>A0ABX0ZTG4_9ACTN</name>
<accession>A0ABX0ZTG4</accession>
<organism evidence="1 2">
    <name type="scientific">Actinacidiphila epipremni</name>
    <dbReference type="NCBI Taxonomy" id="2053013"/>
    <lineage>
        <taxon>Bacteria</taxon>
        <taxon>Bacillati</taxon>
        <taxon>Actinomycetota</taxon>
        <taxon>Actinomycetes</taxon>
        <taxon>Kitasatosporales</taxon>
        <taxon>Streptomycetaceae</taxon>
        <taxon>Actinacidiphila</taxon>
    </lineage>
</organism>
<reference evidence="1 2" key="1">
    <citation type="submission" date="2020-03" db="EMBL/GenBank/DDBJ databases">
        <title>WGS of actinomycetes isolated from Thailand.</title>
        <authorList>
            <person name="Thawai C."/>
        </authorList>
    </citation>
    <scope>NUCLEOTIDE SEQUENCE [LARGE SCALE GENOMIC DNA]</scope>
    <source>
        <strain evidence="1 2">PRB2-1</strain>
    </source>
</reference>